<sequence>MGMDTHYLRKCVGKHLAEGLAEVAEHHPADPIDYLAHWLYNYRKNIKEGEERKLKAATLEQEQEKVTRHLELIENQKAEELLIKQEIEEQHEKMITDQCPADATAQLIEKYDTPNLPTVVEPKENVLRKGSKEKEMYILVEAKAIETKPKAPEDKVNGGDSTYEDHEMNESLDIVNNETVYQVPNDAAAEKGSLELSEEVADKAKESY</sequence>
<name>A0A151MT98_ALLMI</name>
<comment type="caution">
    <text evidence="4">The sequence shown here is derived from an EMBL/GenBank/DDBJ whole genome shotgun (WGS) entry which is preliminary data.</text>
</comment>
<dbReference type="EMBL" id="AKHW03005127">
    <property type="protein sequence ID" value="KYO27694.1"/>
    <property type="molecule type" value="Genomic_DNA"/>
</dbReference>
<protein>
    <submittedName>
        <fullName evidence="4">DPY30 domain-containing protein 2</fullName>
    </submittedName>
</protein>
<organism evidence="4 5">
    <name type="scientific">Alligator mississippiensis</name>
    <name type="common">American alligator</name>
    <dbReference type="NCBI Taxonomy" id="8496"/>
    <lineage>
        <taxon>Eukaryota</taxon>
        <taxon>Metazoa</taxon>
        <taxon>Chordata</taxon>
        <taxon>Craniata</taxon>
        <taxon>Vertebrata</taxon>
        <taxon>Euteleostomi</taxon>
        <taxon>Archelosauria</taxon>
        <taxon>Archosauria</taxon>
        <taxon>Crocodylia</taxon>
        <taxon>Alligatoridae</taxon>
        <taxon>Alligatorinae</taxon>
        <taxon>Alligator</taxon>
    </lineage>
</organism>
<dbReference type="CDD" id="cd22966">
    <property type="entry name" value="DD_DYDC-like"/>
    <property type="match status" value="1"/>
</dbReference>
<gene>
    <name evidence="4" type="primary">DYDC2</name>
    <name evidence="4" type="ORF">Y1Q_0005252</name>
</gene>
<dbReference type="PANTHER" id="PTHR23356:SF16">
    <property type="entry name" value="DPY30 DOMAIN CONTAINING 2"/>
    <property type="match status" value="1"/>
</dbReference>
<dbReference type="PANTHER" id="PTHR23356">
    <property type="entry name" value="DPY30-RELATED"/>
    <property type="match status" value="1"/>
</dbReference>
<feature type="region of interest" description="Disordered" evidence="3">
    <location>
        <begin position="184"/>
        <end position="208"/>
    </location>
</feature>
<dbReference type="AlphaFoldDB" id="A0A151MT98"/>
<evidence type="ECO:0000256" key="2">
    <source>
        <dbReference type="SAM" id="Coils"/>
    </source>
</evidence>
<dbReference type="Proteomes" id="UP000050525">
    <property type="component" value="Unassembled WGS sequence"/>
</dbReference>
<evidence type="ECO:0000313" key="5">
    <source>
        <dbReference type="Proteomes" id="UP000050525"/>
    </source>
</evidence>
<feature type="region of interest" description="Disordered" evidence="3">
    <location>
        <begin position="147"/>
        <end position="166"/>
    </location>
</feature>
<dbReference type="InterPro" id="IPR049630">
    <property type="entry name" value="DYDC-like_DD"/>
</dbReference>
<dbReference type="GO" id="GO:0048188">
    <property type="term" value="C:Set1C/COMPASS complex"/>
    <property type="evidence" value="ECO:0007669"/>
    <property type="project" value="InterPro"/>
</dbReference>
<keyword evidence="5" id="KW-1185">Reference proteome</keyword>
<dbReference type="InterPro" id="IPR037856">
    <property type="entry name" value="Sdc1/DPY30"/>
</dbReference>
<dbReference type="OrthoDB" id="432281at2759"/>
<evidence type="ECO:0000256" key="1">
    <source>
        <dbReference type="ARBA" id="ARBA00010849"/>
    </source>
</evidence>
<reference evidence="4 5" key="1">
    <citation type="journal article" date="2012" name="Genome Biol.">
        <title>Sequencing three crocodilian genomes to illuminate the evolution of archosaurs and amniotes.</title>
        <authorList>
            <person name="St John J.A."/>
            <person name="Braun E.L."/>
            <person name="Isberg S.R."/>
            <person name="Miles L.G."/>
            <person name="Chong A.Y."/>
            <person name="Gongora J."/>
            <person name="Dalzell P."/>
            <person name="Moran C."/>
            <person name="Bed'hom B."/>
            <person name="Abzhanov A."/>
            <person name="Burgess S.C."/>
            <person name="Cooksey A.M."/>
            <person name="Castoe T.A."/>
            <person name="Crawford N.G."/>
            <person name="Densmore L.D."/>
            <person name="Drew J.C."/>
            <person name="Edwards S.V."/>
            <person name="Faircloth B.C."/>
            <person name="Fujita M.K."/>
            <person name="Greenwold M.J."/>
            <person name="Hoffmann F.G."/>
            <person name="Howard J.M."/>
            <person name="Iguchi T."/>
            <person name="Janes D.E."/>
            <person name="Khan S.Y."/>
            <person name="Kohno S."/>
            <person name="de Koning A.J."/>
            <person name="Lance S.L."/>
            <person name="McCarthy F.M."/>
            <person name="McCormack J.E."/>
            <person name="Merchant M.E."/>
            <person name="Peterson D.G."/>
            <person name="Pollock D.D."/>
            <person name="Pourmand N."/>
            <person name="Raney B.J."/>
            <person name="Roessler K.A."/>
            <person name="Sanford J.R."/>
            <person name="Sawyer R.H."/>
            <person name="Schmidt C.J."/>
            <person name="Triplett E.W."/>
            <person name="Tuberville T.D."/>
            <person name="Venegas-Anaya M."/>
            <person name="Howard J.T."/>
            <person name="Jarvis E.D."/>
            <person name="Guillette L.J.Jr."/>
            <person name="Glenn T.C."/>
            <person name="Green R.E."/>
            <person name="Ray D.A."/>
        </authorList>
    </citation>
    <scope>NUCLEOTIDE SEQUENCE [LARGE SCALE GENOMIC DNA]</scope>
    <source>
        <strain evidence="4">KSC_2009_1</strain>
    </source>
</reference>
<keyword evidence="2" id="KW-0175">Coiled coil</keyword>
<dbReference type="InterPro" id="IPR007858">
    <property type="entry name" value="Dpy-30_motif"/>
</dbReference>
<dbReference type="KEGG" id="amj:102575212"/>
<dbReference type="Gene3D" id="1.20.890.10">
    <property type="entry name" value="cAMP-dependent protein kinase regulatory subunit, dimerization-anchoring domain"/>
    <property type="match status" value="1"/>
</dbReference>
<evidence type="ECO:0000313" key="4">
    <source>
        <dbReference type="EMBL" id="KYO27694.1"/>
    </source>
</evidence>
<accession>A0A151MT98</accession>
<evidence type="ECO:0000256" key="3">
    <source>
        <dbReference type="SAM" id="MobiDB-lite"/>
    </source>
</evidence>
<dbReference type="STRING" id="8496.A0A151MT98"/>
<feature type="coiled-coil region" evidence="2">
    <location>
        <begin position="56"/>
        <end position="90"/>
    </location>
</feature>
<dbReference type="Pfam" id="PF05186">
    <property type="entry name" value="Dpy-30"/>
    <property type="match status" value="1"/>
</dbReference>
<dbReference type="GeneID" id="102575212"/>
<proteinExistence type="inferred from homology"/>
<comment type="similarity">
    <text evidence="1">Belongs to the dpy-30 family.</text>
</comment>